<sequence length="404" mass="41418">MTSVVDTSVKYFSSLMPGAPALSGTVGALINLLDACLKDGFDLKSLTSLTVAGGVATAAFTGTHSAQVDAVVLIAGVTGGPSGWAGLNGEQKVTGKPGATSVTFATSLPDGSYTGAITMKMAPLGFAKIFSGTNLAAYQSTDPQSTKMILRVDDTGATTARVVGCEQMSDISTYSGLFPSAAQIAGGGYWTKSGSANSTAVQWLLVGDSRGFYIHVCGGYAVSTLFTHGFTKGFGDVVVFKPGGDGYACSLAYSTSSTASSQVDGSLEYAQQAQHAFPRSYTGLGTSQLSYCLPYIGTATAMSGVDTNFGSFPNPVDGSLRMSKRYYATATTGNAPRGEATGIFSVPHSLVSDYFKFNDRVAGSGPLAGKNFIAVNPSNTNTTGAPTTSNAGVAFFDITGPWTR</sequence>
<evidence type="ECO:0000313" key="1">
    <source>
        <dbReference type="EMBL" id="CAA2108206.1"/>
    </source>
</evidence>
<dbReference type="AlphaFoldDB" id="A0A679JBW1"/>
<gene>
    <name evidence="1" type="ORF">VVAX_04717</name>
</gene>
<protein>
    <submittedName>
        <fullName evidence="1">Uncharacterized protein</fullName>
    </submittedName>
</protein>
<name>A0A679JBW1_VARPD</name>
<dbReference type="RefSeq" id="WP_339092230.1">
    <property type="nucleotide sequence ID" value="NZ_LR743507.1"/>
</dbReference>
<reference evidence="1" key="1">
    <citation type="submission" date="2019-12" db="EMBL/GenBank/DDBJ databases">
        <authorList>
            <person name="Cremers G."/>
        </authorList>
    </citation>
    <scope>NUCLEOTIDE SEQUENCE</scope>
    <source>
        <strain evidence="1">Vvax</strain>
    </source>
</reference>
<dbReference type="EMBL" id="LR743507">
    <property type="protein sequence ID" value="CAA2108206.1"/>
    <property type="molecule type" value="Genomic_DNA"/>
</dbReference>
<proteinExistence type="predicted"/>
<organism evidence="1">
    <name type="scientific">Variovorax paradoxus</name>
    <dbReference type="NCBI Taxonomy" id="34073"/>
    <lineage>
        <taxon>Bacteria</taxon>
        <taxon>Pseudomonadati</taxon>
        <taxon>Pseudomonadota</taxon>
        <taxon>Betaproteobacteria</taxon>
        <taxon>Burkholderiales</taxon>
        <taxon>Comamonadaceae</taxon>
        <taxon>Variovorax</taxon>
    </lineage>
</organism>
<accession>A0A679JBW1</accession>